<gene>
    <name evidence="3" type="ORF">JQX11_21595</name>
</gene>
<feature type="transmembrane region" description="Helical" evidence="2">
    <location>
        <begin position="39"/>
        <end position="61"/>
    </location>
</feature>
<evidence type="ECO:0000256" key="2">
    <source>
        <dbReference type="SAM" id="Phobius"/>
    </source>
</evidence>
<comment type="caution">
    <text evidence="3">The sequence shown here is derived from an EMBL/GenBank/DDBJ whole genome shotgun (WGS) entry which is preliminary data.</text>
</comment>
<evidence type="ECO:0000313" key="4">
    <source>
        <dbReference type="Proteomes" id="UP001518872"/>
    </source>
</evidence>
<keyword evidence="2" id="KW-0472">Membrane</keyword>
<protein>
    <recommendedName>
        <fullName evidence="5">PknH-like extracellular domain-containing protein</fullName>
    </recommendedName>
</protein>
<feature type="region of interest" description="Disordered" evidence="1">
    <location>
        <begin position="105"/>
        <end position="125"/>
    </location>
</feature>
<sequence length="315" mass="32678">MSRELHRFYRSLAQDTDPGGLVPPDLVRRYADRRARLRAAAGVLVVAALVGGTAAGTRFVLTAAPGTPAGPPSISPPTTAVAVPAPAVSPAATVTSAPAASALTGSAVRSPAGPVSPAVTSPSARPPTAIPDAAFFTLAAANETGVRPMFTPGPALPQLCGAHPGDSGVVRSRGRVLAFRYADTPKGYVPDGSYRHTITLYRAGRAEDALGELRAAVRDCPIQQSSDTPGVTSRYRLLGGGGYGDESVLFELRRSYSEGAGVPAGGDEIRLVRAIRLGDAVTVLWEQGWEGTSSDRSQVDADSRRAVDALRDWLD</sequence>
<accession>A0ABS2IX57</accession>
<evidence type="ECO:0000256" key="1">
    <source>
        <dbReference type="SAM" id="MobiDB-lite"/>
    </source>
</evidence>
<organism evidence="3 4">
    <name type="scientific">Micromonospora humida</name>
    <dbReference type="NCBI Taxonomy" id="2809018"/>
    <lineage>
        <taxon>Bacteria</taxon>
        <taxon>Bacillati</taxon>
        <taxon>Actinomycetota</taxon>
        <taxon>Actinomycetes</taxon>
        <taxon>Micromonosporales</taxon>
        <taxon>Micromonosporaceae</taxon>
        <taxon>Micromonospora</taxon>
    </lineage>
</organism>
<evidence type="ECO:0000313" key="3">
    <source>
        <dbReference type="EMBL" id="MBM7078923.1"/>
    </source>
</evidence>
<reference evidence="3 4" key="1">
    <citation type="submission" date="2021-02" db="EMBL/GenBank/DDBJ databases">
        <authorList>
            <person name="Ra J.-S."/>
        </authorList>
    </citation>
    <scope>NUCLEOTIDE SEQUENCE [LARGE SCALE GENOMIC DNA]</scope>
    <source>
        <strain evidence="3 4">MMS20-R1-14</strain>
    </source>
</reference>
<dbReference type="RefSeq" id="WP_204926788.1">
    <property type="nucleotide sequence ID" value="NZ_JAFEUC010000011.1"/>
</dbReference>
<keyword evidence="2" id="KW-0812">Transmembrane</keyword>
<evidence type="ECO:0008006" key="5">
    <source>
        <dbReference type="Google" id="ProtNLM"/>
    </source>
</evidence>
<dbReference type="Proteomes" id="UP001518872">
    <property type="component" value="Unassembled WGS sequence"/>
</dbReference>
<proteinExistence type="predicted"/>
<dbReference type="EMBL" id="JAFEUC010000011">
    <property type="protein sequence ID" value="MBM7078923.1"/>
    <property type="molecule type" value="Genomic_DNA"/>
</dbReference>
<keyword evidence="2" id="KW-1133">Transmembrane helix</keyword>
<name>A0ABS2IX57_9ACTN</name>
<keyword evidence="4" id="KW-1185">Reference proteome</keyword>